<protein>
    <submittedName>
        <fullName evidence="1">Prophage protein</fullName>
    </submittedName>
</protein>
<reference evidence="1" key="1">
    <citation type="submission" date="2011-12" db="EMBL/GenBank/DDBJ databases">
        <authorList>
            <person name="Lu H.-P."/>
            <person name="Wang Y.-B."/>
            <person name="Huang S.-W."/>
            <person name="Lin C.-Y."/>
            <person name="Wu M."/>
            <person name="Hsieh C.-H."/>
            <person name="Yu H.-T."/>
        </authorList>
    </citation>
    <scope>NUCLEOTIDE SEQUENCE</scope>
</reference>
<evidence type="ECO:0000313" key="1">
    <source>
        <dbReference type="EMBL" id="AFN84598.1"/>
    </source>
</evidence>
<sequence>MSASNLEELLTSVIGAVNGNDESIADALEQAGLTQTQVESLSEDMITSVTTYYYQSTSATELTGGSWSTVSPAWTEGTYIWTRDLITYGNGSSVYGEAVCITGNSGKDGEDGEDAVLLQIESTNGNMFRNTDIATILTVTVIVAGAAITSTRQLAEAFGSGARLLWQYKGYGETEFSDIPEDDPRLSDGGFLFTLTAADVKTKAVFNCSLDY</sequence>
<dbReference type="EMBL" id="JQ335997">
    <property type="protein sequence ID" value="AFN84598.1"/>
    <property type="molecule type" value="Genomic_DNA"/>
</dbReference>
<organism evidence="1">
    <name type="scientific">uncultured bacterium scaffold00056</name>
    <dbReference type="NCBI Taxonomy" id="1132475"/>
    <lineage>
        <taxon>Bacteria</taxon>
        <taxon>environmental samples</taxon>
    </lineage>
</organism>
<proteinExistence type="predicted"/>
<dbReference type="AlphaFoldDB" id="I7AI63"/>
<reference evidence="1" key="2">
    <citation type="journal article" date="2012" name="BMC Genomics">
        <title>Metagenomic analysis reveals a functional signature for biomass degradation by cecal microbiota in the leaf-eating flying squirrel (Petaurista alborufus lena).</title>
        <authorList>
            <person name="Lu H.P."/>
            <person name="Wang Y.B."/>
            <person name="Huang S.W."/>
            <person name="Lin C.Y."/>
            <person name="Wu M."/>
            <person name="Hsieh C.H."/>
            <person name="Yu H.T."/>
        </authorList>
    </citation>
    <scope>NUCLEOTIDE SEQUENCE</scope>
</reference>
<accession>I7AI63</accession>
<name>I7AI63_9BACT</name>